<sequence>MPPGADAI</sequence>
<proteinExistence type="predicted"/>
<organism evidence="1">
    <name type="scientific">Anguilla anguilla</name>
    <name type="common">European freshwater eel</name>
    <name type="synonym">Muraena anguilla</name>
    <dbReference type="NCBI Taxonomy" id="7936"/>
    <lineage>
        <taxon>Eukaryota</taxon>
        <taxon>Metazoa</taxon>
        <taxon>Chordata</taxon>
        <taxon>Craniata</taxon>
        <taxon>Vertebrata</taxon>
        <taxon>Euteleostomi</taxon>
        <taxon>Actinopterygii</taxon>
        <taxon>Neopterygii</taxon>
        <taxon>Teleostei</taxon>
        <taxon>Anguilliformes</taxon>
        <taxon>Anguillidae</taxon>
        <taxon>Anguilla</taxon>
    </lineage>
</organism>
<name>A0A0E9TRW1_ANGAN</name>
<protein>
    <submittedName>
        <fullName evidence="1">Uncharacterized protein</fullName>
    </submittedName>
</protein>
<evidence type="ECO:0000313" key="1">
    <source>
        <dbReference type="EMBL" id="JAH56439.1"/>
    </source>
</evidence>
<dbReference type="EMBL" id="GBXM01052138">
    <property type="protein sequence ID" value="JAH56439.1"/>
    <property type="molecule type" value="Transcribed_RNA"/>
</dbReference>
<reference evidence="1" key="1">
    <citation type="submission" date="2014-11" db="EMBL/GenBank/DDBJ databases">
        <authorList>
            <person name="Amaro Gonzalez C."/>
        </authorList>
    </citation>
    <scope>NUCLEOTIDE SEQUENCE</scope>
</reference>
<reference evidence="1" key="2">
    <citation type="journal article" date="2015" name="Fish Shellfish Immunol.">
        <title>Early steps in the European eel (Anguilla anguilla)-Vibrio vulnificus interaction in the gills: Role of the RtxA13 toxin.</title>
        <authorList>
            <person name="Callol A."/>
            <person name="Pajuelo D."/>
            <person name="Ebbesson L."/>
            <person name="Teles M."/>
            <person name="MacKenzie S."/>
            <person name="Amaro C."/>
        </authorList>
    </citation>
    <scope>NUCLEOTIDE SEQUENCE</scope>
</reference>
<accession>A0A0E9TRW1</accession>